<dbReference type="InterPro" id="IPR013655">
    <property type="entry name" value="PAS_fold_3"/>
</dbReference>
<dbReference type="Pfam" id="PF00072">
    <property type="entry name" value="Response_reg"/>
    <property type="match status" value="2"/>
</dbReference>
<dbReference type="SMART" id="SM00086">
    <property type="entry name" value="PAC"/>
    <property type="match status" value="1"/>
</dbReference>
<dbReference type="SUPFAM" id="SSF52172">
    <property type="entry name" value="CheY-like"/>
    <property type="match status" value="2"/>
</dbReference>
<evidence type="ECO:0000259" key="10">
    <source>
        <dbReference type="PROSITE" id="PS50113"/>
    </source>
</evidence>
<evidence type="ECO:0000256" key="1">
    <source>
        <dbReference type="ARBA" id="ARBA00000085"/>
    </source>
</evidence>
<dbReference type="SUPFAM" id="SSF55785">
    <property type="entry name" value="PYP-like sensor domain (PAS domain)"/>
    <property type="match status" value="1"/>
</dbReference>
<dbReference type="CDD" id="cd17580">
    <property type="entry name" value="REC_2_DhkD-like"/>
    <property type="match status" value="1"/>
</dbReference>
<evidence type="ECO:0000256" key="5">
    <source>
        <dbReference type="ARBA" id="ARBA00022679"/>
    </source>
</evidence>
<dbReference type="Pfam" id="PF08447">
    <property type="entry name" value="PAS_3"/>
    <property type="match status" value="1"/>
</dbReference>
<evidence type="ECO:0000259" key="9">
    <source>
        <dbReference type="PROSITE" id="PS50110"/>
    </source>
</evidence>
<dbReference type="GO" id="GO:0005886">
    <property type="term" value="C:plasma membrane"/>
    <property type="evidence" value="ECO:0007669"/>
    <property type="project" value="UniProtKB-SubCell"/>
</dbReference>
<dbReference type="SMART" id="SM00388">
    <property type="entry name" value="HisKA"/>
    <property type="match status" value="2"/>
</dbReference>
<dbReference type="InterPro" id="IPR001610">
    <property type="entry name" value="PAC"/>
</dbReference>
<dbReference type="CDD" id="cd00130">
    <property type="entry name" value="PAS"/>
    <property type="match status" value="1"/>
</dbReference>
<protein>
    <recommendedName>
        <fullName evidence="3">histidine kinase</fullName>
        <ecNumber evidence="3">2.7.13.3</ecNumber>
    </recommendedName>
</protein>
<proteinExistence type="predicted"/>
<dbReference type="GO" id="GO:0000155">
    <property type="term" value="F:phosphorelay sensor kinase activity"/>
    <property type="evidence" value="ECO:0007669"/>
    <property type="project" value="InterPro"/>
</dbReference>
<evidence type="ECO:0000313" key="12">
    <source>
        <dbReference type="Proteomes" id="UP000054740"/>
    </source>
</evidence>
<dbReference type="InterPro" id="IPR000014">
    <property type="entry name" value="PAS"/>
</dbReference>
<feature type="domain" description="Response regulatory" evidence="9">
    <location>
        <begin position="612"/>
        <end position="727"/>
    </location>
</feature>
<dbReference type="InterPro" id="IPR003594">
    <property type="entry name" value="HATPase_dom"/>
</dbReference>
<feature type="modified residue" description="4-aspartylphosphate" evidence="7">
    <location>
        <position position="660"/>
    </location>
</feature>
<evidence type="ECO:0000256" key="2">
    <source>
        <dbReference type="ARBA" id="ARBA00004429"/>
    </source>
</evidence>
<comment type="subcellular location">
    <subcellularLocation>
        <location evidence="2">Cell inner membrane</location>
        <topology evidence="2">Multi-pass membrane protein</topology>
    </subcellularLocation>
</comment>
<dbReference type="InterPro" id="IPR036097">
    <property type="entry name" value="HisK_dim/P_sf"/>
</dbReference>
<keyword evidence="4 7" id="KW-0597">Phosphoprotein</keyword>
<evidence type="ECO:0000259" key="8">
    <source>
        <dbReference type="PROSITE" id="PS50109"/>
    </source>
</evidence>
<dbReference type="PRINTS" id="PR00344">
    <property type="entry name" value="BCTRLSENSOR"/>
</dbReference>
<organism evidence="11 12">
    <name type="scientific">Caballeronia cordobensis</name>
    <name type="common">Burkholderia cordobensis</name>
    <dbReference type="NCBI Taxonomy" id="1353886"/>
    <lineage>
        <taxon>Bacteria</taxon>
        <taxon>Pseudomonadati</taxon>
        <taxon>Pseudomonadota</taxon>
        <taxon>Betaproteobacteria</taxon>
        <taxon>Burkholderiales</taxon>
        <taxon>Burkholderiaceae</taxon>
        <taxon>Caballeronia</taxon>
    </lineage>
</organism>
<dbReference type="PANTHER" id="PTHR43547:SF2">
    <property type="entry name" value="HYBRID SIGNAL TRANSDUCTION HISTIDINE KINASE C"/>
    <property type="match status" value="1"/>
</dbReference>
<evidence type="ECO:0000256" key="3">
    <source>
        <dbReference type="ARBA" id="ARBA00012438"/>
    </source>
</evidence>
<dbReference type="InterPro" id="IPR003661">
    <property type="entry name" value="HisK_dim/P_dom"/>
</dbReference>
<feature type="domain" description="Histidine kinase" evidence="8">
    <location>
        <begin position="876"/>
        <end position="1093"/>
    </location>
</feature>
<dbReference type="CDD" id="cd16922">
    <property type="entry name" value="HATPase_EvgS-ArcB-TorS-like"/>
    <property type="match status" value="1"/>
</dbReference>
<dbReference type="InterPro" id="IPR036890">
    <property type="entry name" value="HATPase_C_sf"/>
</dbReference>
<evidence type="ECO:0000313" key="11">
    <source>
        <dbReference type="EMBL" id="SAL33139.1"/>
    </source>
</evidence>
<feature type="modified residue" description="4-aspartylphosphate" evidence="7">
    <location>
        <position position="1163"/>
    </location>
</feature>
<reference evidence="12" key="1">
    <citation type="submission" date="2016-01" db="EMBL/GenBank/DDBJ databases">
        <authorList>
            <person name="Peeters C."/>
        </authorList>
    </citation>
    <scope>NUCLEOTIDE SEQUENCE [LARGE SCALE GENOMIC DNA]</scope>
</reference>
<dbReference type="EC" id="2.7.13.3" evidence="3"/>
<evidence type="ECO:0000256" key="4">
    <source>
        <dbReference type="ARBA" id="ARBA00022553"/>
    </source>
</evidence>
<accession>A0A158GNE9</accession>
<dbReference type="Proteomes" id="UP000054740">
    <property type="component" value="Unassembled WGS sequence"/>
</dbReference>
<dbReference type="InterPro" id="IPR035965">
    <property type="entry name" value="PAS-like_dom_sf"/>
</dbReference>
<dbReference type="Gene3D" id="3.30.565.10">
    <property type="entry name" value="Histidine kinase-like ATPase, C-terminal domain"/>
    <property type="match status" value="2"/>
</dbReference>
<dbReference type="InterPro" id="IPR011006">
    <property type="entry name" value="CheY-like_superfamily"/>
</dbReference>
<gene>
    <name evidence="11" type="ORF">AWB70_02183</name>
</gene>
<dbReference type="CDD" id="cd17574">
    <property type="entry name" value="REC_OmpR"/>
    <property type="match status" value="1"/>
</dbReference>
<keyword evidence="12" id="KW-1185">Reference proteome</keyword>
<dbReference type="Gene3D" id="3.40.50.2300">
    <property type="match status" value="2"/>
</dbReference>
<evidence type="ECO:0000256" key="7">
    <source>
        <dbReference type="PROSITE-ProRule" id="PRU00169"/>
    </source>
</evidence>
<keyword evidence="6 11" id="KW-0418">Kinase</keyword>
<dbReference type="SUPFAM" id="SSF55874">
    <property type="entry name" value="ATPase domain of HSP90 chaperone/DNA topoisomerase II/histidine kinase"/>
    <property type="match status" value="2"/>
</dbReference>
<feature type="domain" description="PAC" evidence="10">
    <location>
        <begin position="814"/>
        <end position="865"/>
    </location>
</feature>
<feature type="domain" description="Histidine kinase" evidence="8">
    <location>
        <begin position="332"/>
        <end position="549"/>
    </location>
</feature>
<dbReference type="Pfam" id="PF02518">
    <property type="entry name" value="HATPase_c"/>
    <property type="match status" value="2"/>
</dbReference>
<dbReference type="SUPFAM" id="SSF47384">
    <property type="entry name" value="Homodimeric domain of signal transducing histidine kinase"/>
    <property type="match status" value="2"/>
</dbReference>
<sequence>MPLNLNPVFPGNSEMSRRMRELDWSRTSLGDPDGWPLHLRSALSLCLTSRIPVVMYWGEDFNVLYNDAYISFLGADKHPRFLGAPARECWREIWPTIGPMLRSVVETAEATWSEDLLMYFARRLPAEEVYVRFSFGPIVSPDGARVDGIFCPCTETTDRVISERRIDLLRQLGQRQAGARRSTEVARNALNALARNPHDIPFAAVYLRESQAAQARLVGSIGLDDATANGLPTELSMMTDAHEQNALDVSYRPVQQVLAVPIPGASRDDALGLLVCGISSHLVMDDDYRSFLNLVATSIGGALVEAEAYEAERRRAEALAEIDRAKTTFFTNVSHEFRTPLTLMLGPLEEALAGLDGRPEQPLVASAQRNAERLLKLVNTLLEYARVEGGRASATFEPTDVPLLTAELASTFRSACEKAGLVLDVDCPPLAQPVYVDRDHWERIVLNLVSNAFKFTLEGSIMVAVRTSDDGNGAELLVRDTGAGIPPGELHKLFGRFQRIEGVRGRSFEGSGIGLALTHELVKLHGGSIEVESSEGRGTQFTVRLPFGKAHLAPQKVREIPQAPHRPLHAAAYVGEALQWLPSSRDDAPAGSGEEELQSAAEMRALRPDAHRILVADDNADLRAYLQRLLSPHYAVTTAVDGIDALHKAFAAPPDLVLTDVMMPELDGFGLLARLRADERTRTIPILLLSARAGEEARIEGLAAGADDYLVKPFSARELMARVSAHLATAQLRRDADQAVRASEAQFRALVTATSDIIFRMSPDWMQLRQLLGQNFIVDTLEPSDAWLTRYIPLDERPRVMSAVEAAIHACSPFELEHRVTRVDGTIGWVFSRAIPVLQDGVIVEWLGAASDVTARKQAEQALLDADRRKDEFLATLAHELRNPLAPIRNALHLFSLTGDDVPPSAPREMLERQVNHMVRLVDDLMEASRIRSGKLQLQRAPVDLNEVVRTALETSKPLLDRGRHCVTVRATEQPLVVDGDEVRLTQVIANLLNNAAKYTDAGGSVEVESRREGEWAVVDVRDSGVGLSPEQLPRLFEMFAQVDTAHARSGGGLGIGLALSQRLTQMHGGSVSAHSDGLGQGSTFSVRLPLRHARSRALSSTEQDGQHALGGLRVLVVDDNHDAADSLGMLLSALGTEVRVVYDGASALASAAEWTPSAVVLDLGMPILDGWEVARRFRRDPALKDIKLIALSGWGQDEDRERTASAGFDHHLVKPADFSSLQKLLASIQGNAMTNR</sequence>
<dbReference type="InterPro" id="IPR004358">
    <property type="entry name" value="Sig_transdc_His_kin-like_C"/>
</dbReference>
<comment type="catalytic activity">
    <reaction evidence="1">
        <text>ATP + protein L-histidine = ADP + protein N-phospho-L-histidine.</text>
        <dbReference type="EC" id="2.7.13.3"/>
    </reaction>
</comment>
<dbReference type="AlphaFoldDB" id="A0A158GNE9"/>
<dbReference type="FunFam" id="3.30.565.10:FF:000006">
    <property type="entry name" value="Sensor histidine kinase WalK"/>
    <property type="match status" value="2"/>
</dbReference>
<dbReference type="RefSeq" id="WP_235024211.1">
    <property type="nucleotide sequence ID" value="NZ_FCNY02000005.1"/>
</dbReference>
<dbReference type="InterPro" id="IPR001789">
    <property type="entry name" value="Sig_transdc_resp-reg_receiver"/>
</dbReference>
<dbReference type="InterPro" id="IPR000700">
    <property type="entry name" value="PAS-assoc_C"/>
</dbReference>
<dbReference type="Gene3D" id="3.30.450.20">
    <property type="entry name" value="PAS domain"/>
    <property type="match status" value="2"/>
</dbReference>
<keyword evidence="5" id="KW-0808">Transferase</keyword>
<evidence type="ECO:0000256" key="6">
    <source>
        <dbReference type="ARBA" id="ARBA00022777"/>
    </source>
</evidence>
<dbReference type="SMART" id="SM00387">
    <property type="entry name" value="HATPase_c"/>
    <property type="match status" value="2"/>
</dbReference>
<dbReference type="PROSITE" id="PS50113">
    <property type="entry name" value="PAC"/>
    <property type="match status" value="1"/>
</dbReference>
<dbReference type="SMART" id="SM00448">
    <property type="entry name" value="REC"/>
    <property type="match status" value="2"/>
</dbReference>
<dbReference type="CDD" id="cd00082">
    <property type="entry name" value="HisKA"/>
    <property type="match status" value="2"/>
</dbReference>
<dbReference type="PANTHER" id="PTHR43547">
    <property type="entry name" value="TWO-COMPONENT HISTIDINE KINASE"/>
    <property type="match status" value="1"/>
</dbReference>
<dbReference type="EMBL" id="FCNY02000005">
    <property type="protein sequence ID" value="SAL33139.1"/>
    <property type="molecule type" value="Genomic_DNA"/>
</dbReference>
<dbReference type="Pfam" id="PF00512">
    <property type="entry name" value="HisKA"/>
    <property type="match status" value="2"/>
</dbReference>
<dbReference type="InterPro" id="IPR005467">
    <property type="entry name" value="His_kinase_dom"/>
</dbReference>
<name>A0A158GNE9_CABCO</name>
<dbReference type="Gene3D" id="1.10.287.130">
    <property type="match status" value="2"/>
</dbReference>
<dbReference type="PROSITE" id="PS50110">
    <property type="entry name" value="RESPONSE_REGULATORY"/>
    <property type="match status" value="2"/>
</dbReference>
<feature type="domain" description="Response regulatory" evidence="9">
    <location>
        <begin position="1114"/>
        <end position="1230"/>
    </location>
</feature>
<dbReference type="PROSITE" id="PS50109">
    <property type="entry name" value="HIS_KIN"/>
    <property type="match status" value="2"/>
</dbReference>